<dbReference type="AlphaFoldDB" id="A0A7Y8FLU3"/>
<gene>
    <name evidence="3" type="ORF">HX788_09005</name>
    <name evidence="4" type="ORF">HX795_04875</name>
</gene>
<protein>
    <submittedName>
        <fullName evidence="4">Uncharacterized protein</fullName>
    </submittedName>
</protein>
<proteinExistence type="predicted"/>
<evidence type="ECO:0000313" key="6">
    <source>
        <dbReference type="Proteomes" id="UP000590218"/>
    </source>
</evidence>
<feature type="compositionally biased region" description="Basic and acidic residues" evidence="1">
    <location>
        <begin position="65"/>
        <end position="74"/>
    </location>
</feature>
<dbReference type="RefSeq" id="WP_176992346.1">
    <property type="nucleotide sequence ID" value="NZ_JACARL010000029.1"/>
</dbReference>
<evidence type="ECO:0000256" key="2">
    <source>
        <dbReference type="SAM" id="Phobius"/>
    </source>
</evidence>
<dbReference type="Proteomes" id="UP000563268">
    <property type="component" value="Unassembled WGS sequence"/>
</dbReference>
<name>A0A7Y8FLU3_9PSED</name>
<keyword evidence="2" id="KW-0472">Membrane</keyword>
<evidence type="ECO:0000313" key="4">
    <source>
        <dbReference type="EMBL" id="NWE81419.1"/>
    </source>
</evidence>
<evidence type="ECO:0000313" key="3">
    <source>
        <dbReference type="EMBL" id="NWE07231.1"/>
    </source>
</evidence>
<dbReference type="Proteomes" id="UP000590218">
    <property type="component" value="Unassembled WGS sequence"/>
</dbReference>
<dbReference type="EMBL" id="JACARL010000029">
    <property type="protein sequence ID" value="NWE81419.1"/>
    <property type="molecule type" value="Genomic_DNA"/>
</dbReference>
<comment type="caution">
    <text evidence="4">The sequence shown here is derived from an EMBL/GenBank/DDBJ whole genome shotgun (WGS) entry which is preliminary data.</text>
</comment>
<evidence type="ECO:0000313" key="5">
    <source>
        <dbReference type="Proteomes" id="UP000563268"/>
    </source>
</evidence>
<organism evidence="4 6">
    <name type="scientific">Pseudomonas edaphica</name>
    <dbReference type="NCBI Taxonomy" id="2006980"/>
    <lineage>
        <taxon>Bacteria</taxon>
        <taxon>Pseudomonadati</taxon>
        <taxon>Pseudomonadota</taxon>
        <taxon>Gammaproteobacteria</taxon>
        <taxon>Pseudomonadales</taxon>
        <taxon>Pseudomonadaceae</taxon>
        <taxon>Pseudomonas</taxon>
    </lineage>
</organism>
<reference evidence="5 6" key="1">
    <citation type="submission" date="2020-04" db="EMBL/GenBank/DDBJ databases">
        <title>Molecular characterization of pseudomonads from Agaricus bisporus reveal novel blotch 2 pathogens in Western Europe.</title>
        <authorList>
            <person name="Taparia T."/>
            <person name="Krijger M."/>
            <person name="Haynes E."/>
            <person name="Elpinstone J.G."/>
            <person name="Noble R."/>
            <person name="Van Der Wolf J."/>
        </authorList>
    </citation>
    <scope>NUCLEOTIDE SEQUENCE [LARGE SCALE GENOMIC DNA]</scope>
    <source>
        <strain evidence="4 6">K6002</strain>
        <strain evidence="3 5">K7002</strain>
    </source>
</reference>
<accession>A0A7Y8FLU3</accession>
<sequence>MLGYLVRLLNEEVFAVFRGYIVAMLAVAISTLVAAEELPQGPLLQRFGDAINELPKPASPPEAKATPRELHIEGQEALNNPGRPAMRDMEKTGNPSIDNMHARDRDVCRRVQAAALGQGRGLSLVCE</sequence>
<dbReference type="EMBL" id="JACARM010000019">
    <property type="protein sequence ID" value="NWE07231.1"/>
    <property type="molecule type" value="Genomic_DNA"/>
</dbReference>
<feature type="region of interest" description="Disordered" evidence="1">
    <location>
        <begin position="54"/>
        <end position="104"/>
    </location>
</feature>
<keyword evidence="2" id="KW-0812">Transmembrane</keyword>
<evidence type="ECO:0000256" key="1">
    <source>
        <dbReference type="SAM" id="MobiDB-lite"/>
    </source>
</evidence>
<keyword evidence="2" id="KW-1133">Transmembrane helix</keyword>
<feature type="transmembrane region" description="Helical" evidence="2">
    <location>
        <begin position="15"/>
        <end position="35"/>
    </location>
</feature>